<feature type="transmembrane region" description="Helical" evidence="4">
    <location>
        <begin position="30"/>
        <end position="54"/>
    </location>
</feature>
<dbReference type="Proteomes" id="UP000503018">
    <property type="component" value="Chromosome"/>
</dbReference>
<dbReference type="RefSeq" id="WP_169943306.1">
    <property type="nucleotide sequence ID" value="NZ_CP053015.1"/>
</dbReference>
<evidence type="ECO:0000313" key="5">
    <source>
        <dbReference type="EMBL" id="QJQ31094.1"/>
    </source>
</evidence>
<sequence>MISAPSIRKQRREAERAARRAARGGRRAPIVTALLLLVAAGVLIGSILAVRAWLVDPLARGRDALAAGNYRSARVDLMNAVTAQPNDVGLRLELAHAYNGLRRGVEAERQLQRAAELGAAPAILATDLAQALLLQGRAQDALNTLAGGYLRRDAARALRIGAEAKYRLGAYTAAQADFAESLRLAPDNVESWVAFARFRLAEQDVLGADDAATQAWRRAPRSASALAIKAEIVRTREGPVAAIPWYEAAAAADPDNVPVMLEWAASLGDAGHYRDMLKPLRRATELEPGNGRALFLMGTVAARAGDWPLARTLLGRIGGADADLPAVLQAKAAVELALDTPSAAERHAARLVELQPDNGVGRRLLALAQVRGDNPRGAMLTLDPVTIRTDADSWSLLLLSNSFSGLEWQADARQPLDRASRLQRGDPPPLPAANDAGDSLDPAVAIPTIRARLARADGPGALSLASRLADANPGVAQARLLVGDAAMMVGDSRRAVAEFRRASQLRYDEPVMLRLVHALVSAGDREGAGEAIRQFQMRWPENVAAMRTAAAFAAEQGDWTRSAAQLRAALARTGSNDALLLAQLARCELELGDPASALSYARRAYRLLPGNATISGVYGIAMSRSAGASQDAQDLLAKAASLAPDDALLQSWREEVLRVGS</sequence>
<reference evidence="5 6" key="1">
    <citation type="submission" date="2020-01" db="EMBL/GenBank/DDBJ databases">
        <title>Sphingomonas sp. strain CSW-10.</title>
        <authorList>
            <person name="Chen W.-M."/>
        </authorList>
    </citation>
    <scope>NUCLEOTIDE SEQUENCE [LARGE SCALE GENOMIC DNA]</scope>
    <source>
        <strain evidence="5 6">CSW-10</strain>
    </source>
</reference>
<dbReference type="Pfam" id="PF13432">
    <property type="entry name" value="TPR_16"/>
    <property type="match status" value="2"/>
</dbReference>
<dbReference type="InterPro" id="IPR019734">
    <property type="entry name" value="TPR_rpt"/>
</dbReference>
<dbReference type="InterPro" id="IPR051012">
    <property type="entry name" value="CellSynth/LPSAsmb/PSIAsmb"/>
</dbReference>
<name>A0A6M4APW7_9SPHN</name>
<evidence type="ECO:0000313" key="6">
    <source>
        <dbReference type="Proteomes" id="UP000503018"/>
    </source>
</evidence>
<evidence type="ECO:0000256" key="4">
    <source>
        <dbReference type="SAM" id="Phobius"/>
    </source>
</evidence>
<dbReference type="Gene3D" id="1.25.40.10">
    <property type="entry name" value="Tetratricopeptide repeat domain"/>
    <property type="match status" value="3"/>
</dbReference>
<dbReference type="SUPFAM" id="SSF48452">
    <property type="entry name" value="TPR-like"/>
    <property type="match status" value="4"/>
</dbReference>
<gene>
    <name evidence="5" type="ORF">GV829_00365</name>
</gene>
<keyword evidence="2" id="KW-0802">TPR repeat</keyword>
<dbReference type="PANTHER" id="PTHR45586">
    <property type="entry name" value="TPR REPEAT-CONTAINING PROTEIN PA4667"/>
    <property type="match status" value="1"/>
</dbReference>
<dbReference type="SMART" id="SM00028">
    <property type="entry name" value="TPR"/>
    <property type="match status" value="7"/>
</dbReference>
<dbReference type="EMBL" id="CP053015">
    <property type="protein sequence ID" value="QJQ31094.1"/>
    <property type="molecule type" value="Genomic_DNA"/>
</dbReference>
<dbReference type="PANTHER" id="PTHR45586:SF1">
    <property type="entry name" value="LIPOPOLYSACCHARIDE ASSEMBLY PROTEIN B"/>
    <property type="match status" value="1"/>
</dbReference>
<dbReference type="InterPro" id="IPR011990">
    <property type="entry name" value="TPR-like_helical_dom_sf"/>
</dbReference>
<keyword evidence="4" id="KW-0812">Transmembrane</keyword>
<evidence type="ECO:0000256" key="2">
    <source>
        <dbReference type="ARBA" id="ARBA00022803"/>
    </source>
</evidence>
<organism evidence="5 6">
    <name type="scientific">Sphingomonas lacunae</name>
    <dbReference type="NCBI Taxonomy" id="2698828"/>
    <lineage>
        <taxon>Bacteria</taxon>
        <taxon>Pseudomonadati</taxon>
        <taxon>Pseudomonadota</taxon>
        <taxon>Alphaproteobacteria</taxon>
        <taxon>Sphingomonadales</taxon>
        <taxon>Sphingomonadaceae</taxon>
        <taxon>Sphingomonas</taxon>
    </lineage>
</organism>
<accession>A0A6M4APW7</accession>
<dbReference type="KEGG" id="slan:GV829_00365"/>
<feature type="region of interest" description="Disordered" evidence="3">
    <location>
        <begin position="417"/>
        <end position="441"/>
    </location>
</feature>
<evidence type="ECO:0000256" key="1">
    <source>
        <dbReference type="ARBA" id="ARBA00022737"/>
    </source>
</evidence>
<keyword evidence="4" id="KW-0472">Membrane</keyword>
<evidence type="ECO:0000256" key="3">
    <source>
        <dbReference type="SAM" id="MobiDB-lite"/>
    </source>
</evidence>
<keyword evidence="6" id="KW-1185">Reference proteome</keyword>
<dbReference type="AlphaFoldDB" id="A0A6M4APW7"/>
<protein>
    <submittedName>
        <fullName evidence="5">Tetratricopeptide repeat protein</fullName>
    </submittedName>
</protein>
<keyword evidence="4" id="KW-1133">Transmembrane helix</keyword>
<proteinExistence type="predicted"/>
<keyword evidence="1" id="KW-0677">Repeat</keyword>